<gene>
    <name evidence="3" type="ORF">AKJ47_00705</name>
</gene>
<evidence type="ECO:0000313" key="4">
    <source>
        <dbReference type="Proteomes" id="UP000070405"/>
    </source>
</evidence>
<proteinExistence type="predicted"/>
<dbReference type="EMBL" id="LHYA01000005">
    <property type="protein sequence ID" value="KXB04099.1"/>
    <property type="molecule type" value="Genomic_DNA"/>
</dbReference>
<dbReference type="Proteomes" id="UP000070405">
    <property type="component" value="Unassembled WGS sequence"/>
</dbReference>
<dbReference type="Gene3D" id="3.30.2130.30">
    <property type="match status" value="1"/>
</dbReference>
<evidence type="ECO:0000313" key="3">
    <source>
        <dbReference type="EMBL" id="KXB04099.1"/>
    </source>
</evidence>
<accession>A0A133VCB8</accession>
<dbReference type="InterPro" id="IPR004114">
    <property type="entry name" value="THUMP_dom"/>
</dbReference>
<name>A0A133VCB8_9EURY</name>
<evidence type="ECO:0000256" key="1">
    <source>
        <dbReference type="PROSITE-ProRule" id="PRU00529"/>
    </source>
</evidence>
<dbReference type="PROSITE" id="PS51165">
    <property type="entry name" value="THUMP"/>
    <property type="match status" value="1"/>
</dbReference>
<dbReference type="GO" id="GO:0008033">
    <property type="term" value="P:tRNA processing"/>
    <property type="evidence" value="ECO:0007669"/>
    <property type="project" value="UniProtKB-ARBA"/>
</dbReference>
<feature type="domain" description="THUMP" evidence="2">
    <location>
        <begin position="52"/>
        <end position="165"/>
    </location>
</feature>
<dbReference type="Pfam" id="PF02926">
    <property type="entry name" value="THUMP"/>
    <property type="match status" value="1"/>
</dbReference>
<dbReference type="GO" id="GO:0003723">
    <property type="term" value="F:RNA binding"/>
    <property type="evidence" value="ECO:0007669"/>
    <property type="project" value="UniProtKB-UniRule"/>
</dbReference>
<dbReference type="SUPFAM" id="SSF143437">
    <property type="entry name" value="THUMP domain-like"/>
    <property type="match status" value="1"/>
</dbReference>
<dbReference type="AlphaFoldDB" id="A0A133VCB8"/>
<dbReference type="SMART" id="SM00981">
    <property type="entry name" value="THUMP"/>
    <property type="match status" value="1"/>
</dbReference>
<organism evidence="3 4">
    <name type="scientific">candidate division MSBL1 archaeon SCGC-AAA261G05</name>
    <dbReference type="NCBI Taxonomy" id="1698276"/>
    <lineage>
        <taxon>Archaea</taxon>
        <taxon>Methanobacteriati</taxon>
        <taxon>Methanobacteriota</taxon>
        <taxon>candidate division MSBL1</taxon>
    </lineage>
</organism>
<comment type="caution">
    <text evidence="3">The sequence shown here is derived from an EMBL/GenBank/DDBJ whole genome shotgun (WGS) entry which is preliminary data.</text>
</comment>
<keyword evidence="4" id="KW-1185">Reference proteome</keyword>
<protein>
    <recommendedName>
        <fullName evidence="2">THUMP domain-containing protein</fullName>
    </recommendedName>
</protein>
<reference evidence="3 4" key="1">
    <citation type="journal article" date="2016" name="Sci. Rep.">
        <title>Metabolic traits of an uncultured archaeal lineage -MSBL1- from brine pools of the Red Sea.</title>
        <authorList>
            <person name="Mwirichia R."/>
            <person name="Alam I."/>
            <person name="Rashid M."/>
            <person name="Vinu M."/>
            <person name="Ba-Alawi W."/>
            <person name="Anthony Kamau A."/>
            <person name="Kamanda Ngugi D."/>
            <person name="Goker M."/>
            <person name="Klenk H.P."/>
            <person name="Bajic V."/>
            <person name="Stingl U."/>
        </authorList>
    </citation>
    <scope>NUCLEOTIDE SEQUENCE [LARGE SCALE GENOMIC DNA]</scope>
    <source>
        <strain evidence="3">SCGC-AAA261G05</strain>
    </source>
</reference>
<keyword evidence="1" id="KW-0694">RNA-binding</keyword>
<evidence type="ECO:0000259" key="2">
    <source>
        <dbReference type="PROSITE" id="PS51165"/>
    </source>
</evidence>
<sequence length="173" mass="19185">MIGMAKLIVTSRGLEAAPQTLRVIKDAFPDAEVGRTGFRGVITMDAEGYALKLAEHVYQECFVDIGRAVAIFSEVESTREEVEEAAVRIGEENIERGESFCFRLYKRGSHQFEKDTPELEEKIGGAIWEVLEGKHGEEPEVDLETPSVTIDAEVLGSKTAVGVLRREWEVDVA</sequence>